<dbReference type="PANTHER" id="PTHR21600:SF87">
    <property type="entry name" value="RNA PSEUDOURIDYLATE SYNTHASE DOMAIN-CONTAINING PROTEIN 1"/>
    <property type="match status" value="1"/>
</dbReference>
<keyword evidence="7" id="KW-1185">Reference proteome</keyword>
<dbReference type="InterPro" id="IPR020103">
    <property type="entry name" value="PsdUridine_synth_cat_dom_sf"/>
</dbReference>
<evidence type="ECO:0000313" key="6">
    <source>
        <dbReference type="EMBL" id="KRK37297.1"/>
    </source>
</evidence>
<dbReference type="GO" id="GO:0003723">
    <property type="term" value="F:RNA binding"/>
    <property type="evidence" value="ECO:0007669"/>
    <property type="project" value="InterPro"/>
</dbReference>
<gene>
    <name evidence="6" type="ORF">FC62_GL001412</name>
</gene>
<dbReference type="CDD" id="cd02869">
    <property type="entry name" value="PseudoU_synth_RluA_like"/>
    <property type="match status" value="1"/>
</dbReference>
<accession>A0A0R1H0V6</accession>
<evidence type="ECO:0000313" key="7">
    <source>
        <dbReference type="Proteomes" id="UP000050909"/>
    </source>
</evidence>
<dbReference type="InterPro" id="IPR050188">
    <property type="entry name" value="RluA_PseudoU_synthase"/>
</dbReference>
<comment type="caution">
    <text evidence="6">The sequence shown here is derived from an EMBL/GenBank/DDBJ whole genome shotgun (WGS) entry which is preliminary data.</text>
</comment>
<evidence type="ECO:0000256" key="3">
    <source>
        <dbReference type="ARBA" id="ARBA00031870"/>
    </source>
</evidence>
<dbReference type="PANTHER" id="PTHR21600">
    <property type="entry name" value="MITOCHONDRIAL RNA PSEUDOURIDINE SYNTHASE"/>
    <property type="match status" value="1"/>
</dbReference>
<comment type="similarity">
    <text evidence="2">Belongs to the pseudouridine synthase RluA family.</text>
</comment>
<feature type="domain" description="Pseudouridine synthase RsuA/RluA-like" evidence="5">
    <location>
        <begin position="91"/>
        <end position="249"/>
    </location>
</feature>
<dbReference type="AlphaFoldDB" id="A0A0R1H0V6"/>
<dbReference type="SUPFAM" id="SSF55120">
    <property type="entry name" value="Pseudouridine synthase"/>
    <property type="match status" value="1"/>
</dbReference>
<dbReference type="PATRIC" id="fig|1423722.3.peg.1438"/>
<dbReference type="Gene3D" id="3.30.2350.10">
    <property type="entry name" value="Pseudouridine synthase"/>
    <property type="match status" value="1"/>
</dbReference>
<name>A0A0R1H0V6_9LACO</name>
<evidence type="ECO:0000256" key="1">
    <source>
        <dbReference type="ARBA" id="ARBA00000073"/>
    </source>
</evidence>
<dbReference type="GO" id="GO:0000455">
    <property type="term" value="P:enzyme-directed rRNA pseudouridine synthesis"/>
    <property type="evidence" value="ECO:0007669"/>
    <property type="project" value="TreeGrafter"/>
</dbReference>
<reference evidence="6 7" key="1">
    <citation type="journal article" date="2015" name="Genome Announc.">
        <title>Expanding the biotechnology potential of lactobacilli through comparative genomics of 213 strains and associated genera.</title>
        <authorList>
            <person name="Sun Z."/>
            <person name="Harris H.M."/>
            <person name="McCann A."/>
            <person name="Guo C."/>
            <person name="Argimon S."/>
            <person name="Zhang W."/>
            <person name="Yang X."/>
            <person name="Jeffery I.B."/>
            <person name="Cooney J.C."/>
            <person name="Kagawa T.F."/>
            <person name="Liu W."/>
            <person name="Song Y."/>
            <person name="Salvetti E."/>
            <person name="Wrobel A."/>
            <person name="Rasinkangas P."/>
            <person name="Parkhill J."/>
            <person name="Rea M.C."/>
            <person name="O'Sullivan O."/>
            <person name="Ritari J."/>
            <person name="Douillard F.P."/>
            <person name="Paul Ross R."/>
            <person name="Yang R."/>
            <person name="Briner A.E."/>
            <person name="Felis G.E."/>
            <person name="de Vos W.M."/>
            <person name="Barrangou R."/>
            <person name="Klaenhammer T.R."/>
            <person name="Caufield P.W."/>
            <person name="Cui Y."/>
            <person name="Zhang H."/>
            <person name="O'Toole P.W."/>
        </authorList>
    </citation>
    <scope>NUCLEOTIDE SEQUENCE [LARGE SCALE GENOMIC DNA]</scope>
    <source>
        <strain evidence="6 7">DSM 20534</strain>
    </source>
</reference>
<evidence type="ECO:0000256" key="2">
    <source>
        <dbReference type="ARBA" id="ARBA00010876"/>
    </source>
</evidence>
<dbReference type="Pfam" id="PF00849">
    <property type="entry name" value="PseudoU_synth_2"/>
    <property type="match status" value="1"/>
</dbReference>
<dbReference type="RefSeq" id="WP_056947031.1">
    <property type="nucleotide sequence ID" value="NZ_AZCV01000006.1"/>
</dbReference>
<evidence type="ECO:0000256" key="4">
    <source>
        <dbReference type="ARBA" id="ARBA00033164"/>
    </source>
</evidence>
<protein>
    <recommendedName>
        <fullName evidence="3">RNA pseudouridylate synthase</fullName>
    </recommendedName>
    <alternativeName>
        <fullName evidence="4">RNA-uridine isomerase</fullName>
    </alternativeName>
</protein>
<dbReference type="InterPro" id="IPR006145">
    <property type="entry name" value="PsdUridine_synth_RsuA/RluA"/>
</dbReference>
<comment type="catalytic activity">
    <reaction evidence="1">
        <text>a uridine in RNA = a pseudouridine in RNA</text>
        <dbReference type="Rhea" id="RHEA:48348"/>
        <dbReference type="Rhea" id="RHEA-COMP:12068"/>
        <dbReference type="Rhea" id="RHEA-COMP:12069"/>
        <dbReference type="ChEBI" id="CHEBI:65314"/>
        <dbReference type="ChEBI" id="CHEBI:65315"/>
    </reaction>
</comment>
<evidence type="ECO:0000259" key="5">
    <source>
        <dbReference type="Pfam" id="PF00849"/>
    </source>
</evidence>
<sequence>MKTSYKFVTQYPKELEQKSVREVMQDFLIPKKWQHYLRINRDILVNGHYRSVNSMVNPGELLTLNFNAVESTQHEYTPSGHLPEIIYEDEDVVVINKPHGQKSHPNRLDETNTALNDVATYLAPMEQTPYVTHRLDMLTSGLLLIGKNPVVVPLLNRQLVQKTMQRFYLARVNLLPNNKANLTLNKSNYIETPIGQDISDKRKRAIKETGLSAQTTYRVLKIDAKQQTALLHLSLATGRTHQIRVHLASIGLPVCRDPLYNPLVPPTLAQSTSGIELQAYQLHFRKPLSYEFVTVTLPKQLWLK</sequence>
<dbReference type="Proteomes" id="UP000050909">
    <property type="component" value="Unassembled WGS sequence"/>
</dbReference>
<proteinExistence type="inferred from homology"/>
<organism evidence="6 7">
    <name type="scientific">Amylolactobacillus amylotrophicus DSM 20534</name>
    <dbReference type="NCBI Taxonomy" id="1423722"/>
    <lineage>
        <taxon>Bacteria</taxon>
        <taxon>Bacillati</taxon>
        <taxon>Bacillota</taxon>
        <taxon>Bacilli</taxon>
        <taxon>Lactobacillales</taxon>
        <taxon>Lactobacillaceae</taxon>
        <taxon>Amylolactobacillus</taxon>
    </lineage>
</organism>
<dbReference type="EMBL" id="AZCV01000006">
    <property type="protein sequence ID" value="KRK37297.1"/>
    <property type="molecule type" value="Genomic_DNA"/>
</dbReference>
<dbReference type="GO" id="GO:0140098">
    <property type="term" value="F:catalytic activity, acting on RNA"/>
    <property type="evidence" value="ECO:0007669"/>
    <property type="project" value="UniProtKB-ARBA"/>
</dbReference>
<dbReference type="GO" id="GO:0009982">
    <property type="term" value="F:pseudouridine synthase activity"/>
    <property type="evidence" value="ECO:0007669"/>
    <property type="project" value="InterPro"/>
</dbReference>